<organism evidence="2 3">
    <name type="scientific">Rhabdobacter roseus</name>
    <dbReference type="NCBI Taxonomy" id="1655419"/>
    <lineage>
        <taxon>Bacteria</taxon>
        <taxon>Pseudomonadati</taxon>
        <taxon>Bacteroidota</taxon>
        <taxon>Cytophagia</taxon>
        <taxon>Cytophagales</taxon>
        <taxon>Cytophagaceae</taxon>
        <taxon>Rhabdobacter</taxon>
    </lineage>
</organism>
<evidence type="ECO:0000313" key="2">
    <source>
        <dbReference type="EMBL" id="MBB5286153.1"/>
    </source>
</evidence>
<evidence type="ECO:0008006" key="4">
    <source>
        <dbReference type="Google" id="ProtNLM"/>
    </source>
</evidence>
<dbReference type="RefSeq" id="WP_184176988.1">
    <property type="nucleotide sequence ID" value="NZ_JACHGF010000008.1"/>
</dbReference>
<name>A0A840TXZ2_9BACT</name>
<comment type="caution">
    <text evidence="2">The sequence shown here is derived from an EMBL/GenBank/DDBJ whole genome shotgun (WGS) entry which is preliminary data.</text>
</comment>
<keyword evidence="3" id="KW-1185">Reference proteome</keyword>
<sequence>METDKNFDFEKFKKEAMQGLSEGKKQGGADGVFRPMIKYLLESMLEGELTNHLEESKASGVANRRNAGYPVAQDQKDGKELGRPSHGLTMSQLYIKFRNRIQPDREPFIGR</sequence>
<feature type="region of interest" description="Disordered" evidence="1">
    <location>
        <begin position="56"/>
        <end position="86"/>
    </location>
</feature>
<accession>A0A840TXZ2</accession>
<protein>
    <recommendedName>
        <fullName evidence="4">Mutator family transposase</fullName>
    </recommendedName>
</protein>
<gene>
    <name evidence="2" type="ORF">HNQ92_004313</name>
</gene>
<reference evidence="2 3" key="1">
    <citation type="submission" date="2020-08" db="EMBL/GenBank/DDBJ databases">
        <title>Genomic Encyclopedia of Type Strains, Phase IV (KMG-IV): sequencing the most valuable type-strain genomes for metagenomic binning, comparative biology and taxonomic classification.</title>
        <authorList>
            <person name="Goeker M."/>
        </authorList>
    </citation>
    <scope>NUCLEOTIDE SEQUENCE [LARGE SCALE GENOMIC DNA]</scope>
    <source>
        <strain evidence="2 3">DSM 105074</strain>
    </source>
</reference>
<evidence type="ECO:0000313" key="3">
    <source>
        <dbReference type="Proteomes" id="UP000557307"/>
    </source>
</evidence>
<dbReference type="Proteomes" id="UP000557307">
    <property type="component" value="Unassembled WGS sequence"/>
</dbReference>
<proteinExistence type="predicted"/>
<dbReference type="AlphaFoldDB" id="A0A840TXZ2"/>
<evidence type="ECO:0000256" key="1">
    <source>
        <dbReference type="SAM" id="MobiDB-lite"/>
    </source>
</evidence>
<dbReference type="EMBL" id="JACHGF010000008">
    <property type="protein sequence ID" value="MBB5286153.1"/>
    <property type="molecule type" value="Genomic_DNA"/>
</dbReference>
<feature type="compositionally biased region" description="Basic and acidic residues" evidence="1">
    <location>
        <begin position="74"/>
        <end position="83"/>
    </location>
</feature>